<keyword evidence="5" id="KW-0372">Hormone</keyword>
<dbReference type="PROSITE" id="PS00250">
    <property type="entry name" value="TGF_BETA_1"/>
    <property type="match status" value="1"/>
</dbReference>
<dbReference type="PANTHER" id="PTHR11848:SF6">
    <property type="entry name" value="INHIBIN BETA E CHAIN"/>
    <property type="match status" value="1"/>
</dbReference>
<dbReference type="GO" id="GO:0005615">
    <property type="term" value="C:extracellular space"/>
    <property type="evidence" value="ECO:0007669"/>
    <property type="project" value="TreeGrafter"/>
</dbReference>
<keyword evidence="6 12" id="KW-0732">Signal</keyword>
<dbReference type="Gene3D" id="2.10.90.10">
    <property type="entry name" value="Cystine-knot cytokines"/>
    <property type="match status" value="1"/>
</dbReference>
<dbReference type="InterPro" id="IPR001839">
    <property type="entry name" value="TGF-b_C"/>
</dbReference>
<comment type="function">
    <text evidence="1">Inhibins and activins inhibit and activate, respectively, the secretion of follitropin by the pituitary gland. Inhibins/activins are involved in regulating a number of diverse functions such as hypothalamic and pituitary hormone secretion, gonadal hormone secretion, germ cell development and maturation, erythroid differentiation, insulin secretion, nerve cell survival, embryonic axial development or bone growth, depending on their subunit composition. Inhibins appear to oppose the functions of activins.</text>
</comment>
<dbReference type="SUPFAM" id="SSF57501">
    <property type="entry name" value="Cystine-knot cytokines"/>
    <property type="match status" value="1"/>
</dbReference>
<evidence type="ECO:0000256" key="4">
    <source>
        <dbReference type="ARBA" id="ARBA00022525"/>
    </source>
</evidence>
<comment type="subcellular location">
    <subcellularLocation>
        <location evidence="2">Secreted</location>
    </subcellularLocation>
</comment>
<dbReference type="InterPro" id="IPR015615">
    <property type="entry name" value="TGF-beta-rel"/>
</dbReference>
<dbReference type="GO" id="GO:0008083">
    <property type="term" value="F:growth factor activity"/>
    <property type="evidence" value="ECO:0007669"/>
    <property type="project" value="UniProtKB-KW"/>
</dbReference>
<feature type="signal peptide" evidence="12">
    <location>
        <begin position="1"/>
        <end position="25"/>
    </location>
</feature>
<evidence type="ECO:0000256" key="1">
    <source>
        <dbReference type="ARBA" id="ARBA00002588"/>
    </source>
</evidence>
<dbReference type="KEGG" id="muo:115465848"/>
<proteinExistence type="inferred from homology"/>
<accession>A0A6P7XP85</accession>
<dbReference type="OrthoDB" id="6516235at2759"/>
<name>A0A6P7XP85_9AMPH</name>
<evidence type="ECO:0000256" key="3">
    <source>
        <dbReference type="ARBA" id="ARBA00006656"/>
    </source>
</evidence>
<gene>
    <name evidence="15" type="primary">LOC115465848</name>
</gene>
<dbReference type="PROSITE" id="PS51362">
    <property type="entry name" value="TGF_BETA_2"/>
    <property type="match status" value="1"/>
</dbReference>
<comment type="subunit">
    <text evidence="10">Homodimeric or heterodimeric through association with alpha and beta subunits, linked by one or more disulfide bonds. Inhibins are heterodimers of one alpha and one beta subunit. Activins are homo- or heterodimers of beta subunits only.</text>
</comment>
<dbReference type="AlphaFoldDB" id="A0A6P7XP85"/>
<keyword evidence="9" id="KW-0325">Glycoprotein</keyword>
<dbReference type="GO" id="GO:0005179">
    <property type="term" value="F:hormone activity"/>
    <property type="evidence" value="ECO:0007669"/>
    <property type="project" value="UniProtKB-KW"/>
</dbReference>
<feature type="domain" description="TGF-beta family profile" evidence="13">
    <location>
        <begin position="250"/>
        <end position="366"/>
    </location>
</feature>
<dbReference type="PRINTS" id="PR00672">
    <property type="entry name" value="INHIBINBC"/>
</dbReference>
<evidence type="ECO:0000259" key="13">
    <source>
        <dbReference type="PROSITE" id="PS51362"/>
    </source>
</evidence>
<feature type="chain" id="PRO_5027626856" evidence="12">
    <location>
        <begin position="26"/>
        <end position="366"/>
    </location>
</feature>
<evidence type="ECO:0000256" key="2">
    <source>
        <dbReference type="ARBA" id="ARBA00004613"/>
    </source>
</evidence>
<evidence type="ECO:0000313" key="15">
    <source>
        <dbReference type="RefSeq" id="XP_030052490.1"/>
    </source>
</evidence>
<comment type="similarity">
    <text evidence="3 11">Belongs to the TGF-beta family.</text>
</comment>
<keyword evidence="14" id="KW-1185">Reference proteome</keyword>
<dbReference type="Pfam" id="PF00019">
    <property type="entry name" value="TGF_beta"/>
    <property type="match status" value="1"/>
</dbReference>
<dbReference type="InterPro" id="IPR001318">
    <property type="entry name" value="Inhibin_betaC"/>
</dbReference>
<dbReference type="InterPro" id="IPR017948">
    <property type="entry name" value="TGFb_CS"/>
</dbReference>
<evidence type="ECO:0000256" key="12">
    <source>
        <dbReference type="SAM" id="SignalP"/>
    </source>
</evidence>
<keyword evidence="7 11" id="KW-0339">Growth factor</keyword>
<organism evidence="14 15">
    <name type="scientific">Microcaecilia unicolor</name>
    <dbReference type="NCBI Taxonomy" id="1415580"/>
    <lineage>
        <taxon>Eukaryota</taxon>
        <taxon>Metazoa</taxon>
        <taxon>Chordata</taxon>
        <taxon>Craniata</taxon>
        <taxon>Vertebrata</taxon>
        <taxon>Euteleostomi</taxon>
        <taxon>Amphibia</taxon>
        <taxon>Gymnophiona</taxon>
        <taxon>Siphonopidae</taxon>
        <taxon>Microcaecilia</taxon>
    </lineage>
</organism>
<keyword evidence="4" id="KW-0964">Secreted</keyword>
<dbReference type="PANTHER" id="PTHR11848">
    <property type="entry name" value="TGF-BETA FAMILY"/>
    <property type="match status" value="1"/>
</dbReference>
<dbReference type="RefSeq" id="XP_030052490.1">
    <property type="nucleotide sequence ID" value="XM_030196630.1"/>
</dbReference>
<evidence type="ECO:0000256" key="7">
    <source>
        <dbReference type="ARBA" id="ARBA00023030"/>
    </source>
</evidence>
<evidence type="ECO:0000256" key="10">
    <source>
        <dbReference type="ARBA" id="ARBA00026046"/>
    </source>
</evidence>
<evidence type="ECO:0000256" key="11">
    <source>
        <dbReference type="RuleBase" id="RU000354"/>
    </source>
</evidence>
<dbReference type="InParanoid" id="A0A6P7XP85"/>
<sequence length="366" mass="41584">MIHGDMGSLGVQSLLLLTVLGLTHPHNLMCASCPVTSTFQVEMVKEVLIRLAKQNILNKLHLKERPNMTEPVSRAMLATALRKLQGRRRGQDRILEIPWVEQEQRSEGFTPEYEIISFAESECADAPHTCLNFQLPVEKTENTEIFIVHIWLFLQASHSSKKVILRSSLSDRNGLEQVFISQKQLEVKGSGWHTLSIISSTYKMLSRQQRRLRIELMCKDCQDLPLMVNNGETQRSFLIAKARAKVRQHIKKRSVSCNEHSDMCCRKDFYLDFKEIGWNNWIIKPEGYYMNYCEGACPVHLAGIPGIAASFHTAVLNLIKANNVFATGRSCCVPTQRRPLSMLYFDKGSIIKTDIPDMIVEACGCT</sequence>
<dbReference type="GO" id="GO:0005125">
    <property type="term" value="F:cytokine activity"/>
    <property type="evidence" value="ECO:0007669"/>
    <property type="project" value="TreeGrafter"/>
</dbReference>
<dbReference type="InterPro" id="IPR029034">
    <property type="entry name" value="Cystine-knot_cytokine"/>
</dbReference>
<protein>
    <submittedName>
        <fullName evidence="15">Inhibin beta C chain-like isoform X1</fullName>
    </submittedName>
</protein>
<dbReference type="FunFam" id="2.10.90.10:FF:000005">
    <property type="entry name" value="Inhibin beta A chain"/>
    <property type="match status" value="1"/>
</dbReference>
<evidence type="ECO:0000256" key="5">
    <source>
        <dbReference type="ARBA" id="ARBA00022702"/>
    </source>
</evidence>
<dbReference type="GeneID" id="115465848"/>
<dbReference type="SMART" id="SM00204">
    <property type="entry name" value="TGFB"/>
    <property type="match status" value="1"/>
</dbReference>
<reference evidence="15" key="1">
    <citation type="submission" date="2025-08" db="UniProtKB">
        <authorList>
            <consortium name="RefSeq"/>
        </authorList>
    </citation>
    <scope>IDENTIFICATION</scope>
</reference>
<evidence type="ECO:0000256" key="9">
    <source>
        <dbReference type="ARBA" id="ARBA00023180"/>
    </source>
</evidence>
<dbReference type="Gene3D" id="2.60.120.970">
    <property type="match status" value="1"/>
</dbReference>
<evidence type="ECO:0000256" key="6">
    <source>
        <dbReference type="ARBA" id="ARBA00022729"/>
    </source>
</evidence>
<evidence type="ECO:0000256" key="8">
    <source>
        <dbReference type="ARBA" id="ARBA00023157"/>
    </source>
</evidence>
<keyword evidence="8" id="KW-1015">Disulfide bond</keyword>
<dbReference type="Proteomes" id="UP000515156">
    <property type="component" value="Chromosome 3"/>
</dbReference>
<evidence type="ECO:0000313" key="14">
    <source>
        <dbReference type="Proteomes" id="UP000515156"/>
    </source>
</evidence>